<dbReference type="PANTHER" id="PTHR33169">
    <property type="entry name" value="PADR-FAMILY TRANSCRIPTIONAL REGULATOR"/>
    <property type="match status" value="1"/>
</dbReference>
<dbReference type="InterPro" id="IPR005149">
    <property type="entry name" value="Tscrpt_reg_PadR_N"/>
</dbReference>
<dbReference type="PANTHER" id="PTHR33169:SF14">
    <property type="entry name" value="TRANSCRIPTIONAL REGULATOR RV3488"/>
    <property type="match status" value="1"/>
</dbReference>
<dbReference type="EMBL" id="BJXR01000050">
    <property type="protein sequence ID" value="GEN11928.1"/>
    <property type="molecule type" value="Genomic_DNA"/>
</dbReference>
<evidence type="ECO:0000313" key="3">
    <source>
        <dbReference type="EMBL" id="SEU38837.1"/>
    </source>
</evidence>
<evidence type="ECO:0000313" key="5">
    <source>
        <dbReference type="Proteomes" id="UP000321514"/>
    </source>
</evidence>
<evidence type="ECO:0000313" key="4">
    <source>
        <dbReference type="Proteomes" id="UP000183760"/>
    </source>
</evidence>
<dbReference type="Pfam" id="PF03551">
    <property type="entry name" value="PadR"/>
    <property type="match status" value="1"/>
</dbReference>
<dbReference type="InterPro" id="IPR052509">
    <property type="entry name" value="Metal_resp_DNA-bind_regulator"/>
</dbReference>
<dbReference type="AlphaFoldDB" id="A0A511TFG5"/>
<dbReference type="Gene3D" id="1.10.10.10">
    <property type="entry name" value="Winged helix-like DNA-binding domain superfamily/Winged helix DNA-binding domain"/>
    <property type="match status" value="1"/>
</dbReference>
<organism evidence="2 5">
    <name type="scientific">Myxococcus fulvus</name>
    <dbReference type="NCBI Taxonomy" id="33"/>
    <lineage>
        <taxon>Bacteria</taxon>
        <taxon>Pseudomonadati</taxon>
        <taxon>Myxococcota</taxon>
        <taxon>Myxococcia</taxon>
        <taxon>Myxococcales</taxon>
        <taxon>Cystobacterineae</taxon>
        <taxon>Myxococcaceae</taxon>
        <taxon>Myxococcus</taxon>
    </lineage>
</organism>
<dbReference type="Proteomes" id="UP000321514">
    <property type="component" value="Unassembled WGS sequence"/>
</dbReference>
<reference evidence="3 4" key="1">
    <citation type="submission" date="2016-10" db="EMBL/GenBank/DDBJ databases">
        <authorList>
            <person name="Varghese N."/>
            <person name="Submissions S."/>
        </authorList>
    </citation>
    <scope>NUCLEOTIDE SEQUENCE [LARGE SCALE GENOMIC DNA]</scope>
    <source>
        <strain evidence="3 4">DSM 16525</strain>
    </source>
</reference>
<dbReference type="RefSeq" id="WP_074958456.1">
    <property type="nucleotide sequence ID" value="NZ_BJXR01000050.1"/>
</dbReference>
<dbReference type="STRING" id="1334629.MFUL124B02_10845"/>
<dbReference type="EMBL" id="FOIB01000013">
    <property type="protein sequence ID" value="SEU38837.1"/>
    <property type="molecule type" value="Genomic_DNA"/>
</dbReference>
<comment type="caution">
    <text evidence="2">The sequence shown here is derived from an EMBL/GenBank/DDBJ whole genome shotgun (WGS) entry which is preliminary data.</text>
</comment>
<dbReference type="SUPFAM" id="SSF46785">
    <property type="entry name" value="Winged helix' DNA-binding domain"/>
    <property type="match status" value="1"/>
</dbReference>
<proteinExistence type="predicted"/>
<sequence>MQTELLQGTLDMLILKALTGGAMHGYAVASWLQRTTDDALRVEEGSLYPALHRMTKRGWVKADWGVSENNRRAKFYTLTAEGRRQLAQEASSWERMTEAVSKVLQARPVMQGA</sequence>
<gene>
    <name evidence="2" type="ORF">MFU01_69650</name>
    <name evidence="3" type="ORF">SAMN05443572_113218</name>
</gene>
<dbReference type="OrthoDB" id="3186544at2"/>
<feature type="domain" description="Transcription regulator PadR N-terminal" evidence="1">
    <location>
        <begin position="14"/>
        <end position="88"/>
    </location>
</feature>
<evidence type="ECO:0000259" key="1">
    <source>
        <dbReference type="Pfam" id="PF03551"/>
    </source>
</evidence>
<dbReference type="NCBIfam" id="TIGR03433">
    <property type="entry name" value="padR_acidobact"/>
    <property type="match status" value="1"/>
</dbReference>
<protein>
    <submittedName>
        <fullName evidence="2">PadR family transcriptional regulator</fullName>
    </submittedName>
    <submittedName>
        <fullName evidence="3">Transcriptional regulator, PadR family</fullName>
    </submittedName>
</protein>
<dbReference type="Proteomes" id="UP000183760">
    <property type="component" value="Unassembled WGS sequence"/>
</dbReference>
<keyword evidence="4" id="KW-1185">Reference proteome</keyword>
<accession>A0A511TFG5</accession>
<dbReference type="InterPro" id="IPR017799">
    <property type="entry name" value="Tscrpt_reg_PadR_acidobac-type"/>
</dbReference>
<name>A0A511TFG5_MYXFU</name>
<reference evidence="2 5" key="2">
    <citation type="submission" date="2019-07" db="EMBL/GenBank/DDBJ databases">
        <title>Whole genome shotgun sequence of Myxococcus fulvus NBRC 100333.</title>
        <authorList>
            <person name="Hosoyama A."/>
            <person name="Uohara A."/>
            <person name="Ohji S."/>
            <person name="Ichikawa N."/>
        </authorList>
    </citation>
    <scope>NUCLEOTIDE SEQUENCE [LARGE SCALE GENOMIC DNA]</scope>
    <source>
        <strain evidence="2 5">NBRC 100333</strain>
    </source>
</reference>
<dbReference type="InterPro" id="IPR036390">
    <property type="entry name" value="WH_DNA-bd_sf"/>
</dbReference>
<dbReference type="InterPro" id="IPR036388">
    <property type="entry name" value="WH-like_DNA-bd_sf"/>
</dbReference>
<evidence type="ECO:0000313" key="2">
    <source>
        <dbReference type="EMBL" id="GEN11928.1"/>
    </source>
</evidence>